<dbReference type="Pfam" id="PF12770">
    <property type="entry name" value="CHAT"/>
    <property type="match status" value="1"/>
</dbReference>
<gene>
    <name evidence="4" type="ORF">IQ276_07080</name>
</gene>
<evidence type="ECO:0000259" key="3">
    <source>
        <dbReference type="Pfam" id="PF12849"/>
    </source>
</evidence>
<evidence type="ECO:0000259" key="2">
    <source>
        <dbReference type="Pfam" id="PF12770"/>
    </source>
</evidence>
<evidence type="ECO:0000313" key="5">
    <source>
        <dbReference type="Proteomes" id="UP000622533"/>
    </source>
</evidence>
<sequence length="706" mass="79801">MAIVKLKFRRNSPDGFLVILTVKNLDEETEGFLPPLPANLESSFNEWQSAYRQIEAVRSCATFRLTPKSATIHSHAEQTAAVKDQLNQWLNTSDYKWRPIRDRLIAIAQQLHQSNEEIRVIIDAKDIDLRRLPWQEWNLFEEHYPNAEIALSAPKNKNKQSDKLVPQSQHIRILVAVGRSDGINTKDDLKLIQDLEKDGVEVLCLMQPSRKDLCEALWDDQGYHIFVFTGHSGSQEDGQIGWIELNDKDRLSIEDFKEALKQAIDKGLQLAIFNSCDGLGLANELAQLHLPQVIVMREPVPDPVAIDFLRYFFKEFTHNHKSLFTSVKKARKRLEHFKSDYPGAIWLPTICIQANIEPLTWEELRGISPPKPIKIEPENSNHKLKKNIKPWLLIGLVGVVVSGGVLYSLISKKHDSDFSSITAPEGTWFYGGSTSWASIRKYIDPEIKKAHPKFELRYTDPIKGTPGSGMGIRMLLEGQLTFSQSSRPIAEREYQQSQQRGLLKQIPVGLEGLAIAVHPNLQIPGLTLTQIKDIYTGKITNWKQVGGPDLKITAYSRHFEDGGTVEFLVDNILGEEKLGSNVVYVYNTTDGLRKLASDRSGIYYASAPEVVPQCTVKSLPIAKEGNNFVAPYIEPLIKGDQCLNQRNKLNIDAFKTGEYPITRQMFVIVKQDNGNLEQQAGEAYAKMLLTNQGQKLMNEAGFVRIR</sequence>
<feature type="domain" description="CHAT" evidence="2">
    <location>
        <begin position="184"/>
        <end position="340"/>
    </location>
</feature>
<proteinExistence type="predicted"/>
<dbReference type="SUPFAM" id="SSF53850">
    <property type="entry name" value="Periplasmic binding protein-like II"/>
    <property type="match status" value="1"/>
</dbReference>
<dbReference type="PANTHER" id="PTHR30570:SF1">
    <property type="entry name" value="PHOSPHATE-BINDING PROTEIN PSTS"/>
    <property type="match status" value="1"/>
</dbReference>
<dbReference type="EMBL" id="JADEXS010000065">
    <property type="protein sequence ID" value="MBE9022204.1"/>
    <property type="molecule type" value="Genomic_DNA"/>
</dbReference>
<dbReference type="CDD" id="cd13566">
    <property type="entry name" value="PBP2_phosphate"/>
    <property type="match status" value="1"/>
</dbReference>
<dbReference type="PANTHER" id="PTHR30570">
    <property type="entry name" value="PERIPLASMIC PHOSPHATE BINDING COMPONENT OF PHOSPHATE ABC TRANSPORTER"/>
    <property type="match status" value="1"/>
</dbReference>
<keyword evidence="1" id="KW-0732">Signal</keyword>
<dbReference type="InterPro" id="IPR024370">
    <property type="entry name" value="PBP_domain"/>
</dbReference>
<dbReference type="AlphaFoldDB" id="A0A8J6ZVH4"/>
<keyword evidence="5" id="KW-1185">Reference proteome</keyword>
<reference evidence="4" key="1">
    <citation type="submission" date="2020-10" db="EMBL/GenBank/DDBJ databases">
        <authorList>
            <person name="Castelo-Branco R."/>
            <person name="Eusebio N."/>
            <person name="Adriana R."/>
            <person name="Vieira A."/>
            <person name="Brugerolle De Fraissinette N."/>
            <person name="Rezende De Castro R."/>
            <person name="Schneider M.P."/>
            <person name="Vasconcelos V."/>
            <person name="Leao P.N."/>
        </authorList>
    </citation>
    <scope>NUCLEOTIDE SEQUENCE</scope>
    <source>
        <strain evidence="4">LEGE 12446</strain>
    </source>
</reference>
<protein>
    <submittedName>
        <fullName evidence="4">Substrate-binding domain-containing protein</fullName>
    </submittedName>
</protein>
<dbReference type="InterPro" id="IPR050811">
    <property type="entry name" value="Phosphate_ABC_transporter"/>
</dbReference>
<dbReference type="Proteomes" id="UP000622533">
    <property type="component" value="Unassembled WGS sequence"/>
</dbReference>
<organism evidence="4 5">
    <name type="scientific">Desmonostoc muscorum LEGE 12446</name>
    <dbReference type="NCBI Taxonomy" id="1828758"/>
    <lineage>
        <taxon>Bacteria</taxon>
        <taxon>Bacillati</taxon>
        <taxon>Cyanobacteriota</taxon>
        <taxon>Cyanophyceae</taxon>
        <taxon>Nostocales</taxon>
        <taxon>Nostocaceae</taxon>
        <taxon>Desmonostoc</taxon>
    </lineage>
</organism>
<evidence type="ECO:0000256" key="1">
    <source>
        <dbReference type="ARBA" id="ARBA00022729"/>
    </source>
</evidence>
<name>A0A8J6ZVH4_DESMC</name>
<dbReference type="InterPro" id="IPR024983">
    <property type="entry name" value="CHAT_dom"/>
</dbReference>
<dbReference type="RefSeq" id="WP_193914745.1">
    <property type="nucleotide sequence ID" value="NZ_JADEXS020000001.1"/>
</dbReference>
<feature type="domain" description="PBP" evidence="3">
    <location>
        <begin position="430"/>
        <end position="688"/>
    </location>
</feature>
<dbReference type="Pfam" id="PF12849">
    <property type="entry name" value="PBP_like_2"/>
    <property type="match status" value="1"/>
</dbReference>
<evidence type="ECO:0000313" key="4">
    <source>
        <dbReference type="EMBL" id="MBE9022204.1"/>
    </source>
</evidence>
<accession>A0A8J6ZVH4</accession>
<comment type="caution">
    <text evidence="4">The sequence shown here is derived from an EMBL/GenBank/DDBJ whole genome shotgun (WGS) entry which is preliminary data.</text>
</comment>
<dbReference type="Gene3D" id="3.40.190.10">
    <property type="entry name" value="Periplasmic binding protein-like II"/>
    <property type="match status" value="2"/>
</dbReference>